<reference evidence="1" key="1">
    <citation type="journal article" date="2021" name="Proc. Natl. Acad. Sci. U.S.A.">
        <title>A Catalog of Tens of Thousands of Viruses from Human Metagenomes Reveals Hidden Associations with Chronic Diseases.</title>
        <authorList>
            <person name="Tisza M.J."/>
            <person name="Buck C.B."/>
        </authorList>
    </citation>
    <scope>NUCLEOTIDE SEQUENCE</scope>
    <source>
        <strain evidence="1">Cttm829</strain>
    </source>
</reference>
<name>A0A8S5PG88_9CAUD</name>
<accession>A0A8S5PG88</accession>
<sequence length="233" mass="25586">MKFEQILALLVAKFQGVRKDGLTQVARIIALQCANEEEAKNLVEKITDAQVNDFVKEFRKGVDKEVSEAGKTLETNLKKKYDFVEKKTDPDHNGGGTDPKPNDIAAIVANAVAGAVKPLQERLEKYEQGEISKTRLQALQDKLSACKDETFKAQTLKDFGRMNFDSDDAFNEYLSEKEADIKTANQSVADVNLRQGAGAPMMAQKNEDGVSKAVSDFIASQKPDANALTGKEV</sequence>
<protein>
    <submittedName>
        <fullName evidence="1">Uncharacterized protein</fullName>
    </submittedName>
</protein>
<evidence type="ECO:0000313" key="1">
    <source>
        <dbReference type="EMBL" id="DAE05393.1"/>
    </source>
</evidence>
<dbReference type="EMBL" id="BK015409">
    <property type="protein sequence ID" value="DAE05393.1"/>
    <property type="molecule type" value="Genomic_DNA"/>
</dbReference>
<proteinExistence type="predicted"/>
<organism evidence="1">
    <name type="scientific">Siphoviridae sp. cttm829</name>
    <dbReference type="NCBI Taxonomy" id="2825707"/>
    <lineage>
        <taxon>Viruses</taxon>
        <taxon>Duplodnaviria</taxon>
        <taxon>Heunggongvirae</taxon>
        <taxon>Uroviricota</taxon>
        <taxon>Caudoviricetes</taxon>
    </lineage>
</organism>